<evidence type="ECO:0000313" key="3">
    <source>
        <dbReference type="EMBL" id="KAG8522947.1"/>
    </source>
</evidence>
<dbReference type="Pfam" id="PF01849">
    <property type="entry name" value="NAC"/>
    <property type="match status" value="1"/>
</dbReference>
<sequence length="149" mass="17026">MKETIMNQKRLTKLQRKCVAKKAAAPRKKVICRITTAGDKKQKQNLSSPYIEVNNNSHTEEVNMFANQGTMIHFHIPEVQMSLAANTVRLRASISHQPGADSVRRPALPDKLGWKNITCYKRGGWDNDEVPDPVERIQERGFQERCQLN</sequence>
<feature type="domain" description="NAC-A/B" evidence="2">
    <location>
        <begin position="54"/>
        <end position="87"/>
    </location>
</feature>
<organism evidence="3 4">
    <name type="scientific">Galemys pyrenaicus</name>
    <name type="common">Iberian desman</name>
    <name type="synonym">Pyrenean desman</name>
    <dbReference type="NCBI Taxonomy" id="202257"/>
    <lineage>
        <taxon>Eukaryota</taxon>
        <taxon>Metazoa</taxon>
        <taxon>Chordata</taxon>
        <taxon>Craniata</taxon>
        <taxon>Vertebrata</taxon>
        <taxon>Euteleostomi</taxon>
        <taxon>Mammalia</taxon>
        <taxon>Eutheria</taxon>
        <taxon>Laurasiatheria</taxon>
        <taxon>Eulipotyphla</taxon>
        <taxon>Talpidae</taxon>
        <taxon>Galemys</taxon>
    </lineage>
</organism>
<dbReference type="InterPro" id="IPR038187">
    <property type="entry name" value="NAC_A/B_dom_sf"/>
</dbReference>
<keyword evidence="4" id="KW-1185">Reference proteome</keyword>
<comment type="caution">
    <text evidence="3">The sequence shown here is derived from an EMBL/GenBank/DDBJ whole genome shotgun (WGS) entry which is preliminary data.</text>
</comment>
<reference evidence="3" key="1">
    <citation type="journal article" date="2021" name="Evol. Appl.">
        <title>The genome of the Pyrenean desman and the effects of bottlenecks and inbreeding on the genomic landscape of an endangered species.</title>
        <authorList>
            <person name="Escoda L."/>
            <person name="Castresana J."/>
        </authorList>
    </citation>
    <scope>NUCLEOTIDE SEQUENCE</scope>
    <source>
        <strain evidence="3">IBE-C5619</strain>
    </source>
</reference>
<protein>
    <submittedName>
        <fullName evidence="3">Transcription factor BTF3</fullName>
    </submittedName>
</protein>
<dbReference type="InterPro" id="IPR002715">
    <property type="entry name" value="Nas_poly-pep-assoc_cplx_dom"/>
</dbReference>
<proteinExistence type="inferred from homology"/>
<dbReference type="InterPro" id="IPR039370">
    <property type="entry name" value="BTF3"/>
</dbReference>
<accession>A0A8J6AQB8</accession>
<comment type="similarity">
    <text evidence="1">Belongs to the NAC-beta family.</text>
</comment>
<evidence type="ECO:0000313" key="4">
    <source>
        <dbReference type="Proteomes" id="UP000700334"/>
    </source>
</evidence>
<evidence type="ECO:0000259" key="2">
    <source>
        <dbReference type="Pfam" id="PF01849"/>
    </source>
</evidence>
<dbReference type="AlphaFoldDB" id="A0A8J6AQB8"/>
<dbReference type="Proteomes" id="UP000700334">
    <property type="component" value="Unassembled WGS sequence"/>
</dbReference>
<gene>
    <name evidence="3" type="ORF">J0S82_010162</name>
</gene>
<dbReference type="PANTHER" id="PTHR10351">
    <property type="entry name" value="TRANSCRIPTION FACTOR BTF3 FAMILY MEMBER"/>
    <property type="match status" value="1"/>
</dbReference>
<dbReference type="EMBL" id="JAGFMF010011429">
    <property type="protein sequence ID" value="KAG8522947.1"/>
    <property type="molecule type" value="Genomic_DNA"/>
</dbReference>
<dbReference type="OrthoDB" id="8033832at2759"/>
<name>A0A8J6AQB8_GALPY</name>
<dbReference type="Gene3D" id="2.20.70.30">
    <property type="entry name" value="Nascent polypeptide-associated complex domain"/>
    <property type="match status" value="1"/>
</dbReference>
<evidence type="ECO:0000256" key="1">
    <source>
        <dbReference type="ARBA" id="ARBA00005296"/>
    </source>
</evidence>